<dbReference type="PANTHER" id="PTHR23113:SF222">
    <property type="entry name" value="RAP GUANINE NUCLEOTIDE EXCHANGE FACTOR 6"/>
    <property type="match status" value="1"/>
</dbReference>
<dbReference type="Proteomes" id="UP000001075">
    <property type="component" value="Unassembled WGS sequence"/>
</dbReference>
<dbReference type="STRING" id="10029.G3H569"/>
<dbReference type="Gene3D" id="1.10.840.10">
    <property type="entry name" value="Ras guanine-nucleotide exchange factors catalytic domain"/>
    <property type="match status" value="1"/>
</dbReference>
<evidence type="ECO:0000256" key="3">
    <source>
        <dbReference type="ARBA" id="ARBA00010829"/>
    </source>
</evidence>
<dbReference type="InterPro" id="IPR000595">
    <property type="entry name" value="cNMP-bd_dom"/>
</dbReference>
<dbReference type="CDD" id="cd00038">
    <property type="entry name" value="CAP_ED"/>
    <property type="match status" value="1"/>
</dbReference>
<evidence type="ECO:0000313" key="16">
    <source>
        <dbReference type="EMBL" id="EGW08819.1"/>
    </source>
</evidence>
<feature type="compositionally biased region" description="Low complexity" evidence="10">
    <location>
        <begin position="40"/>
        <end position="53"/>
    </location>
</feature>
<keyword evidence="7 9" id="KW-0344">Guanine-nucleotide releasing factor</keyword>
<evidence type="ECO:0000259" key="15">
    <source>
        <dbReference type="PROSITE" id="PS50212"/>
    </source>
</evidence>
<dbReference type="PROSITE" id="PS50200">
    <property type="entry name" value="RA"/>
    <property type="match status" value="1"/>
</dbReference>
<gene>
    <name evidence="16" type="ORF">I79_005443</name>
</gene>
<evidence type="ECO:0000259" key="14">
    <source>
        <dbReference type="PROSITE" id="PS50200"/>
    </source>
</evidence>
<protein>
    <submittedName>
        <fullName evidence="16">Rap guanine nucleotide exchange factor 6</fullName>
    </submittedName>
</protein>
<feature type="compositionally biased region" description="Acidic residues" evidence="10">
    <location>
        <begin position="81"/>
        <end position="94"/>
    </location>
</feature>
<dbReference type="CDD" id="cd00155">
    <property type="entry name" value="RasGEF"/>
    <property type="match status" value="1"/>
</dbReference>
<dbReference type="PROSITE" id="PS50009">
    <property type="entry name" value="RASGEF_CAT"/>
    <property type="match status" value="1"/>
</dbReference>
<dbReference type="InterPro" id="IPR014710">
    <property type="entry name" value="RmlC-like_jellyroll"/>
</dbReference>
<feature type="domain" description="PDZ" evidence="13">
    <location>
        <begin position="383"/>
        <end position="453"/>
    </location>
</feature>
<evidence type="ECO:0000256" key="2">
    <source>
        <dbReference type="ARBA" id="ARBA00004496"/>
    </source>
</evidence>
<dbReference type="InterPro" id="IPR001478">
    <property type="entry name" value="PDZ"/>
</dbReference>
<evidence type="ECO:0000256" key="6">
    <source>
        <dbReference type="ARBA" id="ARBA00022553"/>
    </source>
</evidence>
<dbReference type="PANTHER" id="PTHR23113">
    <property type="entry name" value="GUANINE NUCLEOTIDE EXCHANGE FACTOR"/>
    <property type="match status" value="1"/>
</dbReference>
<dbReference type="InterPro" id="IPR029071">
    <property type="entry name" value="Ubiquitin-like_domsf"/>
</dbReference>
<dbReference type="SMART" id="SM00314">
    <property type="entry name" value="RA"/>
    <property type="match status" value="1"/>
</dbReference>
<keyword evidence="4" id="KW-1003">Cell membrane</keyword>
<dbReference type="SMART" id="SM00147">
    <property type="entry name" value="RasGEF"/>
    <property type="match status" value="1"/>
</dbReference>
<evidence type="ECO:0000256" key="8">
    <source>
        <dbReference type="ARBA" id="ARBA00023136"/>
    </source>
</evidence>
<dbReference type="SMART" id="SM00228">
    <property type="entry name" value="PDZ"/>
    <property type="match status" value="1"/>
</dbReference>
<dbReference type="InterPro" id="IPR023578">
    <property type="entry name" value="Ras_GEF_dom_sf"/>
</dbReference>
<feature type="region of interest" description="Disordered" evidence="10">
    <location>
        <begin position="34"/>
        <end position="53"/>
    </location>
</feature>
<dbReference type="CDD" id="cd06755">
    <property type="entry name" value="PDZ_RapGEF2_RapGEF6-like"/>
    <property type="match status" value="1"/>
</dbReference>
<keyword evidence="8" id="KW-0472">Membrane</keyword>
<evidence type="ECO:0000256" key="1">
    <source>
        <dbReference type="ARBA" id="ARBA00004236"/>
    </source>
</evidence>
<feature type="region of interest" description="Disordered" evidence="10">
    <location>
        <begin position="868"/>
        <end position="887"/>
    </location>
</feature>
<name>G3H569_CRIGR</name>
<dbReference type="InterPro" id="IPR008937">
    <property type="entry name" value="Ras-like_GEF"/>
</dbReference>
<dbReference type="SUPFAM" id="SSF54236">
    <property type="entry name" value="Ubiquitin-like"/>
    <property type="match status" value="1"/>
</dbReference>
<dbReference type="InterPro" id="IPR001895">
    <property type="entry name" value="RASGEF_cat_dom"/>
</dbReference>
<dbReference type="InterPro" id="IPR018490">
    <property type="entry name" value="cNMP-bd_dom_sf"/>
</dbReference>
<keyword evidence="6" id="KW-0597">Phosphoprotein</keyword>
<dbReference type="EMBL" id="JH000154">
    <property type="protein sequence ID" value="EGW08819.1"/>
    <property type="molecule type" value="Genomic_DNA"/>
</dbReference>
<evidence type="ECO:0000256" key="4">
    <source>
        <dbReference type="ARBA" id="ARBA00022475"/>
    </source>
</evidence>
<evidence type="ECO:0000256" key="7">
    <source>
        <dbReference type="ARBA" id="ARBA00022658"/>
    </source>
</evidence>
<sequence>MAFLVRCYANCLQPWASKLPADLTKMHLTDNPHPQVTHVSSSQSGCSIASDSGSSSLSDIYQATESEVGDVDLTRLPEGPVDSEDEEDEEEEIDRTDPLQGRDLVRECLEKEPADKTDDDIEQLLEFMHQLPAFANMTMSVRRELCSVMIFEVVEQAGAVILEDGQELDSWYVILNGTVEITHPDGKIENLFMGNSFGIVPTLDKQHMHGVVRTKVDDCQFVCIAQQDYWRILNHVEKNTHKVEEEGEIVMVHEHRELDRSGTRKGHIVIKATPERLIMHLIEEHSIVDPTYIEDFLLTYRTFLESPLDVGIKLLEWFKIDSLRDKVTRIVLLWVNNHFNDFEGDPAMTRFLEEFEKNLEDTKMNGHLRLLNIACAAKAKWRQVVLQKASRESPLHFILNGGSEKGFGVFVEGVEPGSKAADAGLKRGDQIMEVNGQNFENITFVKALEILRNNTHLALTVKTNIFDIPDQVIRVFKADQQSCYIIISKDTTAKEVVCQAIQEFGLTGTSETYSLCEVSVTPEGVIKQRRLPDQFSKLADRIQLNGRYYLKNNMETETLCSDEDAQELLKESQLSMLQLSTIEVATQLSMRDFDLFRNIEPTEYIDDLFKLDSKTGNTHLKQFEDIVNQETFWVASEILSESNQLKRMKIIKHFIKIALHCRECKNFNSMFAIISGLNLAPVARLRGTWEKLPSKYEKHLQDLQDLFDPSRNMAKYRNILSSQSMQPPIIPLFPVVKKDMTFLHEGNDSKVDGLVNFEKLRMIAKEIRHIVRMTSANMDPAMMFRQRSLSQGSTNSNMLDVQGGAHKKRARRSSLLNAKKLYEDAQMARKVKQYLSSLDIDTDEEKFQMISLQWEPAYGTLTKNLTEKKSAKSSEMSPVPLRSGGQTSKVHLHQPHRVSQVLQVPAVNLHPIRKRGQAKDHVLSYTLIPSAKSDNLSDSSHSEISSRSSIVSNCSVDSMSAALQEERCSSHTLAVPELTAGAFEKTDHPSGIREHSQLGHGWMLSKPSLIKGVAVSSSLSSEEMSHEHVVLEAADSGRGSWTSCSSSSHDNFQSLPNPKSWDFLNTYRHTHLDDPIAEVEPTDCEPCACPKSCSRTCGQCKGSLETSQLRQSWASSSSLSDTYEPNYGTVKRRVLESAPSEAPDGLEPRDTTDPIYKTVTSSTDRGLIGKYEFVCITGVEGLCDPLPLKEGVGLP</sequence>
<dbReference type="Pfam" id="PF00617">
    <property type="entry name" value="RasGEF"/>
    <property type="match status" value="1"/>
</dbReference>
<dbReference type="CDD" id="cd06224">
    <property type="entry name" value="REM"/>
    <property type="match status" value="1"/>
</dbReference>
<dbReference type="SMART" id="SM00229">
    <property type="entry name" value="RasGEFN"/>
    <property type="match status" value="1"/>
</dbReference>
<dbReference type="SUPFAM" id="SSF50156">
    <property type="entry name" value="PDZ domain-like"/>
    <property type="match status" value="1"/>
</dbReference>
<dbReference type="FunFam" id="2.30.42.10:FF:000024">
    <property type="entry name" value="rap guanine nucleotide exchange factor 2 isoform X1"/>
    <property type="match status" value="1"/>
</dbReference>
<evidence type="ECO:0000313" key="17">
    <source>
        <dbReference type="Proteomes" id="UP000001075"/>
    </source>
</evidence>
<keyword evidence="5" id="KW-0963">Cytoplasm</keyword>
<dbReference type="SUPFAM" id="SSF48366">
    <property type="entry name" value="Ras GEF"/>
    <property type="match status" value="1"/>
</dbReference>
<dbReference type="InterPro" id="IPR000651">
    <property type="entry name" value="Ras-like_Gua-exchang_fac_N"/>
</dbReference>
<evidence type="ECO:0000256" key="5">
    <source>
        <dbReference type="ARBA" id="ARBA00022490"/>
    </source>
</evidence>
<dbReference type="FunFam" id="1.10.840.10:FF:000001">
    <property type="entry name" value="Rap guanine nucleotide exchange factor (GEF) 6"/>
    <property type="match status" value="1"/>
</dbReference>
<dbReference type="Pfam" id="PF00618">
    <property type="entry name" value="RasGEF_N"/>
    <property type="match status" value="1"/>
</dbReference>
<comment type="subcellular location">
    <subcellularLocation>
        <location evidence="1">Cell membrane</location>
    </subcellularLocation>
    <subcellularLocation>
        <location evidence="2">Cytoplasm</location>
    </subcellularLocation>
</comment>
<reference evidence="17" key="1">
    <citation type="journal article" date="2011" name="Nat. Biotechnol.">
        <title>The genomic sequence of the Chinese hamster ovary (CHO)-K1 cell line.</title>
        <authorList>
            <person name="Xu X."/>
            <person name="Nagarajan H."/>
            <person name="Lewis N.E."/>
            <person name="Pan S."/>
            <person name="Cai Z."/>
            <person name="Liu X."/>
            <person name="Chen W."/>
            <person name="Xie M."/>
            <person name="Wang W."/>
            <person name="Hammond S."/>
            <person name="Andersen M.R."/>
            <person name="Neff N."/>
            <person name="Passarelli B."/>
            <person name="Koh W."/>
            <person name="Fan H.C."/>
            <person name="Wang J."/>
            <person name="Gui Y."/>
            <person name="Lee K.H."/>
            <person name="Betenbaugh M.J."/>
            <person name="Quake S.R."/>
            <person name="Famili I."/>
            <person name="Palsson B.O."/>
            <person name="Wang J."/>
        </authorList>
    </citation>
    <scope>NUCLEOTIDE SEQUENCE [LARGE SCALE GENOMIC DNA]</scope>
    <source>
        <strain evidence="17">CHO K1 cell line</strain>
    </source>
</reference>
<dbReference type="Pfam" id="PF00595">
    <property type="entry name" value="PDZ"/>
    <property type="match status" value="1"/>
</dbReference>
<dbReference type="InterPro" id="IPR036034">
    <property type="entry name" value="PDZ_sf"/>
</dbReference>
<comment type="similarity">
    <text evidence="3">Belongs to the RAPGEF2 family.</text>
</comment>
<feature type="domain" description="Cyclic nucleotide-binding" evidence="12">
    <location>
        <begin position="133"/>
        <end position="233"/>
    </location>
</feature>
<feature type="domain" description="N-terminal Ras-GEF" evidence="15">
    <location>
        <begin position="265"/>
        <end position="379"/>
    </location>
</feature>
<dbReference type="PROSITE" id="PS50042">
    <property type="entry name" value="CNMP_BINDING_3"/>
    <property type="match status" value="1"/>
</dbReference>
<dbReference type="FunFam" id="1.20.870.10:FF:000001">
    <property type="entry name" value="rap guanine nucleotide exchange factor 2 isoform X2"/>
    <property type="match status" value="1"/>
</dbReference>
<feature type="domain" description="Ras-GEF" evidence="11">
    <location>
        <begin position="580"/>
        <end position="808"/>
    </location>
</feature>
<dbReference type="eggNOG" id="KOG3542">
    <property type="taxonomic scope" value="Eukaryota"/>
</dbReference>
<dbReference type="GO" id="GO:0007265">
    <property type="term" value="P:Ras protein signal transduction"/>
    <property type="evidence" value="ECO:0007669"/>
    <property type="project" value="TreeGrafter"/>
</dbReference>
<evidence type="ECO:0000259" key="13">
    <source>
        <dbReference type="PROSITE" id="PS50106"/>
    </source>
</evidence>
<dbReference type="Pfam" id="PF00788">
    <property type="entry name" value="RA"/>
    <property type="match status" value="1"/>
</dbReference>
<evidence type="ECO:0000259" key="11">
    <source>
        <dbReference type="PROSITE" id="PS50009"/>
    </source>
</evidence>
<dbReference type="PROSITE" id="PS50106">
    <property type="entry name" value="PDZ"/>
    <property type="match status" value="1"/>
</dbReference>
<accession>G3H569</accession>
<dbReference type="Gene3D" id="2.30.42.10">
    <property type="match status" value="1"/>
</dbReference>
<evidence type="ECO:0000256" key="9">
    <source>
        <dbReference type="PROSITE-ProRule" id="PRU00168"/>
    </source>
</evidence>
<feature type="region of interest" description="Disordered" evidence="10">
    <location>
        <begin position="68"/>
        <end position="102"/>
    </location>
</feature>
<dbReference type="Gene3D" id="1.20.870.10">
    <property type="entry name" value="Son of sevenless (SoS) protein Chain: S domain 1"/>
    <property type="match status" value="1"/>
</dbReference>
<dbReference type="InParanoid" id="G3H569"/>
<dbReference type="GO" id="GO:0016324">
    <property type="term" value="C:apical plasma membrane"/>
    <property type="evidence" value="ECO:0007669"/>
    <property type="project" value="TreeGrafter"/>
</dbReference>
<organism evidence="16 17">
    <name type="scientific">Cricetulus griseus</name>
    <name type="common">Chinese hamster</name>
    <name type="synonym">Cricetulus barabensis griseus</name>
    <dbReference type="NCBI Taxonomy" id="10029"/>
    <lineage>
        <taxon>Eukaryota</taxon>
        <taxon>Metazoa</taxon>
        <taxon>Chordata</taxon>
        <taxon>Craniata</taxon>
        <taxon>Vertebrata</taxon>
        <taxon>Euteleostomi</taxon>
        <taxon>Mammalia</taxon>
        <taxon>Eutheria</taxon>
        <taxon>Euarchontoglires</taxon>
        <taxon>Glires</taxon>
        <taxon>Rodentia</taxon>
        <taxon>Myomorpha</taxon>
        <taxon>Muroidea</taxon>
        <taxon>Cricetidae</taxon>
        <taxon>Cricetinae</taxon>
        <taxon>Cricetulus</taxon>
    </lineage>
</organism>
<dbReference type="GO" id="GO:0030139">
    <property type="term" value="C:endocytic vesicle"/>
    <property type="evidence" value="ECO:0007669"/>
    <property type="project" value="TreeGrafter"/>
</dbReference>
<evidence type="ECO:0000259" key="12">
    <source>
        <dbReference type="PROSITE" id="PS50042"/>
    </source>
</evidence>
<dbReference type="SMART" id="SM00100">
    <property type="entry name" value="cNMP"/>
    <property type="match status" value="1"/>
</dbReference>
<dbReference type="InterPro" id="IPR000159">
    <property type="entry name" value="RA_dom"/>
</dbReference>
<dbReference type="GO" id="GO:0005085">
    <property type="term" value="F:guanyl-nucleotide exchange factor activity"/>
    <property type="evidence" value="ECO:0007669"/>
    <property type="project" value="UniProtKB-KW"/>
</dbReference>
<feature type="region of interest" description="Disordered" evidence="10">
    <location>
        <begin position="1136"/>
        <end position="1155"/>
    </location>
</feature>
<dbReference type="CDD" id="cd01785">
    <property type="entry name" value="RA_PDZ-GEF1"/>
    <property type="match status" value="1"/>
</dbReference>
<dbReference type="PROSITE" id="PS50212">
    <property type="entry name" value="RASGEF_NTER"/>
    <property type="match status" value="1"/>
</dbReference>
<dbReference type="Gene3D" id="2.60.120.10">
    <property type="entry name" value="Jelly Rolls"/>
    <property type="match status" value="1"/>
</dbReference>
<feature type="domain" description="Ras-associating" evidence="14">
    <location>
        <begin position="469"/>
        <end position="555"/>
    </location>
</feature>
<dbReference type="FunFam" id="2.60.120.10:FF:000019">
    <property type="entry name" value="rap guanine nucleotide exchange factor 6 isoform X1"/>
    <property type="match status" value="1"/>
</dbReference>
<dbReference type="Pfam" id="PF00027">
    <property type="entry name" value="cNMP_binding"/>
    <property type="match status" value="1"/>
</dbReference>
<dbReference type="InterPro" id="IPR036964">
    <property type="entry name" value="RASGEF_cat_dom_sf"/>
</dbReference>
<dbReference type="SUPFAM" id="SSF51206">
    <property type="entry name" value="cAMP-binding domain-like"/>
    <property type="match status" value="1"/>
</dbReference>
<proteinExistence type="inferred from homology"/>
<evidence type="ECO:0000256" key="10">
    <source>
        <dbReference type="SAM" id="MobiDB-lite"/>
    </source>
</evidence>
<dbReference type="AlphaFoldDB" id="G3H569"/>